<feature type="compositionally biased region" description="Gly residues" evidence="1">
    <location>
        <begin position="480"/>
        <end position="492"/>
    </location>
</feature>
<feature type="region of interest" description="Disordered" evidence="1">
    <location>
        <begin position="21"/>
        <end position="49"/>
    </location>
</feature>
<dbReference type="PANTHER" id="PTHR34496:SF9">
    <property type="entry name" value="[SKP1-PROTEIN]-HYDROXYPROLINE N-ACETYLGLUCOSAMINYLTRANSFERASE"/>
    <property type="match status" value="1"/>
</dbReference>
<dbReference type="AlphaFoldDB" id="A0AAD5DL90"/>
<feature type="compositionally biased region" description="Low complexity" evidence="1">
    <location>
        <begin position="262"/>
        <end position="282"/>
    </location>
</feature>
<keyword evidence="4" id="KW-1185">Reference proteome</keyword>
<comment type="caution">
    <text evidence="3">The sequence shown here is derived from an EMBL/GenBank/DDBJ whole genome shotgun (WGS) entry which is preliminary data.</text>
</comment>
<gene>
    <name evidence="3" type="ORF">COHA_007231</name>
</gene>
<dbReference type="Pfam" id="PF13640">
    <property type="entry name" value="2OG-FeII_Oxy_3"/>
    <property type="match status" value="1"/>
</dbReference>
<reference evidence="3" key="1">
    <citation type="submission" date="2020-11" db="EMBL/GenBank/DDBJ databases">
        <title>Chlorella ohadii genome sequencing and assembly.</title>
        <authorList>
            <person name="Murik O."/>
            <person name="Treves H."/>
            <person name="Kedem I."/>
            <person name="Shotland Y."/>
            <person name="Kaplan A."/>
        </authorList>
    </citation>
    <scope>NUCLEOTIDE SEQUENCE</scope>
    <source>
        <strain evidence="3">1</strain>
    </source>
</reference>
<feature type="region of interest" description="Disordered" evidence="1">
    <location>
        <begin position="480"/>
        <end position="507"/>
    </location>
</feature>
<protein>
    <recommendedName>
        <fullName evidence="2">Prolyl 4-hydroxylase alpha subunit Fe(2+) 2OG dioxygenase domain-containing protein</fullName>
    </recommendedName>
</protein>
<dbReference type="Gene3D" id="2.60.120.620">
    <property type="entry name" value="q2cbj1_9rhob like domain"/>
    <property type="match status" value="1"/>
</dbReference>
<evidence type="ECO:0000313" key="3">
    <source>
        <dbReference type="EMBL" id="KAI7838991.1"/>
    </source>
</evidence>
<dbReference type="InterPro" id="IPR044862">
    <property type="entry name" value="Pro_4_hyd_alph_FE2OG_OXY"/>
</dbReference>
<dbReference type="PANTHER" id="PTHR34496">
    <property type="entry name" value="GLCNAC TRANSFERASE-RELATED"/>
    <property type="match status" value="1"/>
</dbReference>
<dbReference type="Proteomes" id="UP001205105">
    <property type="component" value="Unassembled WGS sequence"/>
</dbReference>
<organism evidence="3 4">
    <name type="scientific">Chlorella ohadii</name>
    <dbReference type="NCBI Taxonomy" id="2649997"/>
    <lineage>
        <taxon>Eukaryota</taxon>
        <taxon>Viridiplantae</taxon>
        <taxon>Chlorophyta</taxon>
        <taxon>core chlorophytes</taxon>
        <taxon>Trebouxiophyceae</taxon>
        <taxon>Chlorellales</taxon>
        <taxon>Chlorellaceae</taxon>
        <taxon>Chlorella clade</taxon>
        <taxon>Chlorella</taxon>
    </lineage>
</organism>
<evidence type="ECO:0000259" key="2">
    <source>
        <dbReference type="Pfam" id="PF13640"/>
    </source>
</evidence>
<feature type="domain" description="Prolyl 4-hydroxylase alpha subunit Fe(2+) 2OG dioxygenase" evidence="2">
    <location>
        <begin position="158"/>
        <end position="210"/>
    </location>
</feature>
<dbReference type="InterPro" id="IPR021067">
    <property type="entry name" value="Glycosyltransferase"/>
</dbReference>
<dbReference type="Pfam" id="PF11397">
    <property type="entry name" value="GlcNAc"/>
    <property type="match status" value="1"/>
</dbReference>
<dbReference type="EMBL" id="JADXDR010000109">
    <property type="protein sequence ID" value="KAI7838991.1"/>
    <property type="molecule type" value="Genomic_DNA"/>
</dbReference>
<evidence type="ECO:0000256" key="1">
    <source>
        <dbReference type="SAM" id="MobiDB-lite"/>
    </source>
</evidence>
<feature type="compositionally biased region" description="Low complexity" evidence="1">
    <location>
        <begin position="234"/>
        <end position="243"/>
    </location>
</feature>
<feature type="region of interest" description="Disordered" evidence="1">
    <location>
        <begin position="234"/>
        <end position="298"/>
    </location>
</feature>
<proteinExistence type="predicted"/>
<feature type="compositionally biased region" description="Low complexity" evidence="1">
    <location>
        <begin position="22"/>
        <end position="49"/>
    </location>
</feature>
<evidence type="ECO:0000313" key="4">
    <source>
        <dbReference type="Proteomes" id="UP001205105"/>
    </source>
</evidence>
<name>A0AAD5DL90_9CHLO</name>
<accession>A0AAD5DL90</accession>
<sequence>MDPQLLALLPDAAKLGILRHLSGGQPAAPPASSQQQKQQGPRRQQQHASVLPAVAGRTLEGGLAVIDGFLDCDEVEAARREAQGLLQQRARSAGMVAATPGQQWASRSVRGDQAAWLQGPAELESEGRPTLAAAVRRLAALQPWLAGQGHDVGGRPSFQLACYPGGGARYVRHRDASASVPYRAVTAILYLNTDWVPAHGGMLCIYNQSADGSDPCAASAADLRLAGAASTSTAGSSVRGAAAEAPTGSGQEGAAGSITAFEAAEPDQQQQQQQPQQAGQPDIPSGLDEGHPATVVPPIGGRLVVADSRLLHEIDSHMRFVDGWDTKLLRMLSQAEAAAGHSRIVLSTYPAGYQGEGPDAQLPVAPLPTVLCAEGFGADGLLRIRGRKLKEPLEAPVPALFWAAGLSFSRSQLIQEELLMLLRMWRAGWDVYTPSEAVAFHLWSRSHRPTFQQDHRPEEQHAEARRCSQQAVCAALAGTGQEGAGRQGGGSSGIAASSGSGGSAAGSAKRSSRSLAAFWEHTGVDFRERSISARARQGGLPPDSFLSIPEPWDYL</sequence>